<dbReference type="Gene3D" id="3.40.50.300">
    <property type="entry name" value="P-loop containing nucleotide triphosphate hydrolases"/>
    <property type="match status" value="1"/>
</dbReference>
<comment type="catalytic activity">
    <reaction evidence="11">
        <text>ATP + H2O = ADP + phosphate + H(+)</text>
        <dbReference type="Rhea" id="RHEA:13065"/>
        <dbReference type="ChEBI" id="CHEBI:15377"/>
        <dbReference type="ChEBI" id="CHEBI:15378"/>
        <dbReference type="ChEBI" id="CHEBI:30616"/>
        <dbReference type="ChEBI" id="CHEBI:43474"/>
        <dbReference type="ChEBI" id="CHEBI:456216"/>
        <dbReference type="EC" id="5.6.2.3"/>
    </reaction>
</comment>
<dbReference type="InterPro" id="IPR007693">
    <property type="entry name" value="DNA_helicase_DnaB-like_N"/>
</dbReference>
<dbReference type="InterPro" id="IPR027417">
    <property type="entry name" value="P-loop_NTPase"/>
</dbReference>
<dbReference type="PANTHER" id="PTHR30153">
    <property type="entry name" value="REPLICATIVE DNA HELICASE DNAB"/>
    <property type="match status" value="1"/>
</dbReference>
<dbReference type="Pfam" id="PF03796">
    <property type="entry name" value="DnaB_C"/>
    <property type="match status" value="1"/>
</dbReference>
<gene>
    <name evidence="13" type="ORF">M8T91_09800</name>
</gene>
<keyword evidence="5" id="KW-0378">Hydrolase</keyword>
<dbReference type="InterPro" id="IPR016136">
    <property type="entry name" value="DNA_helicase_N/primase_C"/>
</dbReference>
<evidence type="ECO:0000256" key="5">
    <source>
        <dbReference type="ARBA" id="ARBA00022801"/>
    </source>
</evidence>
<feature type="domain" description="SF4 helicase" evidence="12">
    <location>
        <begin position="181"/>
        <end position="461"/>
    </location>
</feature>
<dbReference type="EMBL" id="CP098023">
    <property type="protein sequence ID" value="WKD48233.1"/>
    <property type="molecule type" value="Genomic_DNA"/>
</dbReference>
<evidence type="ECO:0000256" key="2">
    <source>
        <dbReference type="ARBA" id="ARBA00022515"/>
    </source>
</evidence>
<keyword evidence="2" id="KW-0639">Primosome</keyword>
<evidence type="ECO:0000256" key="3">
    <source>
        <dbReference type="ARBA" id="ARBA00022705"/>
    </source>
</evidence>
<dbReference type="SUPFAM" id="SSF48024">
    <property type="entry name" value="N-terminal domain of DnaB helicase"/>
    <property type="match status" value="1"/>
</dbReference>
<evidence type="ECO:0000256" key="8">
    <source>
        <dbReference type="ARBA" id="ARBA00023125"/>
    </source>
</evidence>
<evidence type="ECO:0000259" key="12">
    <source>
        <dbReference type="PROSITE" id="PS51199"/>
    </source>
</evidence>
<dbReference type="Proteomes" id="UP001321520">
    <property type="component" value="Chromosome"/>
</dbReference>
<dbReference type="Gene3D" id="1.10.860.10">
    <property type="entry name" value="DNAb Helicase, Chain A"/>
    <property type="match status" value="1"/>
</dbReference>
<evidence type="ECO:0000313" key="14">
    <source>
        <dbReference type="Proteomes" id="UP001321520"/>
    </source>
</evidence>
<dbReference type="PROSITE" id="PS51199">
    <property type="entry name" value="SF4_HELICASE"/>
    <property type="match status" value="1"/>
</dbReference>
<dbReference type="InterPro" id="IPR036185">
    <property type="entry name" value="DNA_heli_DnaB-like_N_sf"/>
</dbReference>
<evidence type="ECO:0000256" key="4">
    <source>
        <dbReference type="ARBA" id="ARBA00022741"/>
    </source>
</evidence>
<dbReference type="RefSeq" id="WP_301413904.1">
    <property type="nucleotide sequence ID" value="NZ_CP098023.1"/>
</dbReference>
<evidence type="ECO:0000256" key="7">
    <source>
        <dbReference type="ARBA" id="ARBA00022840"/>
    </source>
</evidence>
<evidence type="ECO:0000313" key="13">
    <source>
        <dbReference type="EMBL" id="WKD48233.1"/>
    </source>
</evidence>
<name>A0ABY9E5D4_9GAMM</name>
<accession>A0ABY9E5D4</accession>
<keyword evidence="8" id="KW-0238">DNA-binding</keyword>
<evidence type="ECO:0000256" key="6">
    <source>
        <dbReference type="ARBA" id="ARBA00022806"/>
    </source>
</evidence>
<evidence type="ECO:0000256" key="1">
    <source>
        <dbReference type="ARBA" id="ARBA00008428"/>
    </source>
</evidence>
<proteinExistence type="inferred from homology"/>
<dbReference type="SUPFAM" id="SSF52540">
    <property type="entry name" value="P-loop containing nucleoside triphosphate hydrolases"/>
    <property type="match status" value="1"/>
</dbReference>
<keyword evidence="6" id="KW-0347">Helicase</keyword>
<dbReference type="PANTHER" id="PTHR30153:SF2">
    <property type="entry name" value="REPLICATIVE DNA HELICASE"/>
    <property type="match status" value="1"/>
</dbReference>
<evidence type="ECO:0000256" key="10">
    <source>
        <dbReference type="ARBA" id="ARBA00044969"/>
    </source>
</evidence>
<sequence length="461" mass="50554">MMVKALNRGEQNTLIAAEQMVLGGLLINPSAIEDVFEIVGRADFITAPHRTIATAIKSLAENSQPVDAFTVGEELNRTKKLRAAGGVAYLAELCEQTPGASNVRTYAHIAADHANRRKFLAALDEAGKAVYAAPVRPLKEIISAHQTSLSDLERARDTGTGPQDLDGAAREVLQDWNRLETGDQIKRVHTGWDCIDRRWKGLRGGELVVLAGTTGTGKTVFAMQVAAHNALNGNRALVFSLEMSRRELYRRLVGMVGRIPVGLADSDNSDDRKGFYAQHSQGLTYAVSKLKGIDMGVDDQGALHMNQIASRARREHRKSPLSLIVVDYLQQVRGDGLSREREVACVSAGLKALAKELDIPVLALCQFNREASKGGRPNISQLRDSGSIEQDADIVTLLYREDKDNPDSLNPGLVEVITAKHRRGEPGIDNLKAKLNQFRMDVWTAEVHQAEPSKRFRQFVG</sequence>
<evidence type="ECO:0000256" key="11">
    <source>
        <dbReference type="ARBA" id="ARBA00048954"/>
    </source>
</evidence>
<dbReference type="InterPro" id="IPR007694">
    <property type="entry name" value="DNA_helicase_DnaB-like_C"/>
</dbReference>
<keyword evidence="9" id="KW-0413">Isomerase</keyword>
<dbReference type="EC" id="5.6.2.3" evidence="10"/>
<keyword evidence="4" id="KW-0547">Nucleotide-binding</keyword>
<keyword evidence="14" id="KW-1185">Reference proteome</keyword>
<keyword evidence="3" id="KW-0235">DNA replication</keyword>
<protein>
    <recommendedName>
        <fullName evidence="10">DNA 5'-3' helicase</fullName>
        <ecNumber evidence="10">5.6.2.3</ecNumber>
    </recommendedName>
</protein>
<dbReference type="Pfam" id="PF00772">
    <property type="entry name" value="DnaB"/>
    <property type="match status" value="1"/>
</dbReference>
<organism evidence="13 14">
    <name type="scientific">Microbulbifer spongiae</name>
    <dbReference type="NCBI Taxonomy" id="2944933"/>
    <lineage>
        <taxon>Bacteria</taxon>
        <taxon>Pseudomonadati</taxon>
        <taxon>Pseudomonadota</taxon>
        <taxon>Gammaproteobacteria</taxon>
        <taxon>Cellvibrionales</taxon>
        <taxon>Microbulbiferaceae</taxon>
        <taxon>Microbulbifer</taxon>
    </lineage>
</organism>
<comment type="similarity">
    <text evidence="1">Belongs to the helicase family. DnaB subfamily.</text>
</comment>
<dbReference type="InterPro" id="IPR003593">
    <property type="entry name" value="AAA+_ATPase"/>
</dbReference>
<reference evidence="13 14" key="1">
    <citation type="submission" date="2022-05" db="EMBL/GenBank/DDBJ databases">
        <title>Microbulbifer sp. nov., isolated from sponge.</title>
        <authorList>
            <person name="Gao L."/>
        </authorList>
    </citation>
    <scope>NUCLEOTIDE SEQUENCE [LARGE SCALE GENOMIC DNA]</scope>
    <source>
        <strain evidence="13 14">MI-G</strain>
    </source>
</reference>
<dbReference type="SMART" id="SM00382">
    <property type="entry name" value="AAA"/>
    <property type="match status" value="1"/>
</dbReference>
<keyword evidence="7" id="KW-0067">ATP-binding</keyword>
<evidence type="ECO:0000256" key="9">
    <source>
        <dbReference type="ARBA" id="ARBA00023235"/>
    </source>
</evidence>